<evidence type="ECO:0000313" key="2">
    <source>
        <dbReference type="Proteomes" id="UP000472355"/>
    </source>
</evidence>
<proteinExistence type="predicted"/>
<dbReference type="Proteomes" id="UP000472355">
    <property type="component" value="Unassembled WGS sequence"/>
</dbReference>
<organism evidence="1 2">
    <name type="scientific">Clostridium botulinum</name>
    <dbReference type="NCBI Taxonomy" id="1491"/>
    <lineage>
        <taxon>Bacteria</taxon>
        <taxon>Bacillati</taxon>
        <taxon>Bacillota</taxon>
        <taxon>Clostridia</taxon>
        <taxon>Eubacteriales</taxon>
        <taxon>Clostridiaceae</taxon>
        <taxon>Clostridium</taxon>
    </lineage>
</organism>
<name>A0A6M0SNE4_CLOBO</name>
<reference evidence="1 2" key="1">
    <citation type="submission" date="2019-02" db="EMBL/GenBank/DDBJ databases">
        <title>Genome sequencing of Clostridium botulinum clinical isolates.</title>
        <authorList>
            <person name="Brunt J."/>
            <person name="Van Vliet A.H.M."/>
            <person name="Stringer S.C."/>
            <person name="Grant K.A."/>
            <person name="Carter A.C."/>
            <person name="Peck M.W."/>
        </authorList>
    </citation>
    <scope>NUCLEOTIDE SEQUENCE [LARGE SCALE GENOMIC DNA]</scope>
    <source>
        <strain evidence="1 2">H113700579</strain>
    </source>
</reference>
<sequence>MIKGLIEYKDSKIPFVIKDYKMELFSEDELVFQFVKDNNLKNNYILNGKCYVSDNTPRKITIMVEKSMGGTCDLTCYLIDGINSEKKIDTIDFESKLLDSIFRYKYNYLDLSRAGFNLSLEQAEIYSLPFQIKDNDYTLKYIIGQNNSIGLLDSFKLCGKVSIDLHENCIEEFYKITLLLCRFIKFLTSFSDVTFERITLRSNSLNKAFFYCKYISDDFTIDLDIMFCKFDVQKYISPILNNIALDLGAKISKSIPLGHISNYEKAYTPNRFIEQINAFEYLFEKLEPEKSKDRRFTLKNELQFMFDVFPEVLSQSKTTSEEIAKDIKKLRINIVHGYEYYYDFTSNINAQRCIIRLADLIQRMSLKLIGFTNNEINEFRESVLLF</sequence>
<dbReference type="EMBL" id="SGKU01000009">
    <property type="protein sequence ID" value="NFA41954.1"/>
    <property type="molecule type" value="Genomic_DNA"/>
</dbReference>
<dbReference type="AlphaFoldDB" id="A0A6M0SNE4"/>
<evidence type="ECO:0008006" key="3">
    <source>
        <dbReference type="Google" id="ProtNLM"/>
    </source>
</evidence>
<evidence type="ECO:0000313" key="1">
    <source>
        <dbReference type="EMBL" id="NFA41954.1"/>
    </source>
</evidence>
<accession>A0A6M0SNE4</accession>
<comment type="caution">
    <text evidence="1">The sequence shown here is derived from an EMBL/GenBank/DDBJ whole genome shotgun (WGS) entry which is preliminary data.</text>
</comment>
<protein>
    <recommendedName>
        <fullName evidence="3">ApeA N-terminal domain-containing protein</fullName>
    </recommendedName>
</protein>
<gene>
    <name evidence="1" type="ORF">EXM65_05010</name>
</gene>